<dbReference type="GO" id="GO:0045892">
    <property type="term" value="P:negative regulation of DNA-templated transcription"/>
    <property type="evidence" value="ECO:0007669"/>
    <property type="project" value="TreeGrafter"/>
</dbReference>
<evidence type="ECO:0000313" key="6">
    <source>
        <dbReference type="Proteomes" id="UP000642070"/>
    </source>
</evidence>
<organism evidence="5 6">
    <name type="scientific">Dactylosporangium sucinum</name>
    <dbReference type="NCBI Taxonomy" id="1424081"/>
    <lineage>
        <taxon>Bacteria</taxon>
        <taxon>Bacillati</taxon>
        <taxon>Actinomycetota</taxon>
        <taxon>Actinomycetes</taxon>
        <taxon>Micromonosporales</taxon>
        <taxon>Micromonosporaceae</taxon>
        <taxon>Dactylosporangium</taxon>
    </lineage>
</organism>
<keyword evidence="2" id="KW-0238">DNA-binding</keyword>
<evidence type="ECO:0000313" key="5">
    <source>
        <dbReference type="EMBL" id="GGM44162.1"/>
    </source>
</evidence>
<dbReference type="Gene3D" id="1.10.10.10">
    <property type="entry name" value="Winged helix-like DNA-binding domain superfamily/Winged helix DNA-binding domain"/>
    <property type="match status" value="1"/>
</dbReference>
<dbReference type="EMBL" id="BMPI01000026">
    <property type="protein sequence ID" value="GGM44162.1"/>
    <property type="molecule type" value="Genomic_DNA"/>
</dbReference>
<name>A0A917WZU5_9ACTN</name>
<evidence type="ECO:0000256" key="1">
    <source>
        <dbReference type="ARBA" id="ARBA00023015"/>
    </source>
</evidence>
<feature type="domain" description="HTH gntR-type" evidence="4">
    <location>
        <begin position="5"/>
        <end position="73"/>
    </location>
</feature>
<dbReference type="PANTHER" id="PTHR44846:SF1">
    <property type="entry name" value="MANNOSYL-D-GLYCERATE TRANSPORT_METABOLISM SYSTEM REPRESSOR MNGR-RELATED"/>
    <property type="match status" value="1"/>
</dbReference>
<dbReference type="PANTHER" id="PTHR44846">
    <property type="entry name" value="MANNOSYL-D-GLYCERATE TRANSPORT/METABOLISM SYSTEM REPRESSOR MNGR-RELATED"/>
    <property type="match status" value="1"/>
</dbReference>
<dbReference type="InterPro" id="IPR000524">
    <property type="entry name" value="Tscrpt_reg_HTH_GntR"/>
</dbReference>
<proteinExistence type="predicted"/>
<evidence type="ECO:0000256" key="2">
    <source>
        <dbReference type="ARBA" id="ARBA00023125"/>
    </source>
</evidence>
<comment type="caution">
    <text evidence="5">The sequence shown here is derived from an EMBL/GenBank/DDBJ whole genome shotgun (WGS) entry which is preliminary data.</text>
</comment>
<dbReference type="InterPro" id="IPR036390">
    <property type="entry name" value="WH_DNA-bd_sf"/>
</dbReference>
<keyword evidence="6" id="KW-1185">Reference proteome</keyword>
<reference evidence="5" key="2">
    <citation type="submission" date="2020-09" db="EMBL/GenBank/DDBJ databases">
        <authorList>
            <person name="Sun Q."/>
            <person name="Ohkuma M."/>
        </authorList>
    </citation>
    <scope>NUCLEOTIDE SEQUENCE</scope>
    <source>
        <strain evidence="5">JCM 19831</strain>
    </source>
</reference>
<dbReference type="GO" id="GO:0003677">
    <property type="term" value="F:DNA binding"/>
    <property type="evidence" value="ECO:0007669"/>
    <property type="project" value="UniProtKB-KW"/>
</dbReference>
<gene>
    <name evidence="5" type="ORF">GCM10007977_052180</name>
</gene>
<dbReference type="PROSITE" id="PS50949">
    <property type="entry name" value="HTH_GNTR"/>
    <property type="match status" value="1"/>
</dbReference>
<protein>
    <recommendedName>
        <fullName evidence="4">HTH gntR-type domain-containing protein</fullName>
    </recommendedName>
</protein>
<dbReference type="SUPFAM" id="SSF46785">
    <property type="entry name" value="Winged helix' DNA-binding domain"/>
    <property type="match status" value="1"/>
</dbReference>
<evidence type="ECO:0000259" key="4">
    <source>
        <dbReference type="PROSITE" id="PS50949"/>
    </source>
</evidence>
<keyword evidence="3" id="KW-0804">Transcription</keyword>
<reference evidence="5" key="1">
    <citation type="journal article" date="2014" name="Int. J. Syst. Evol. Microbiol.">
        <title>Complete genome sequence of Corynebacterium casei LMG S-19264T (=DSM 44701T), isolated from a smear-ripened cheese.</title>
        <authorList>
            <consortium name="US DOE Joint Genome Institute (JGI-PGF)"/>
            <person name="Walter F."/>
            <person name="Albersmeier A."/>
            <person name="Kalinowski J."/>
            <person name="Ruckert C."/>
        </authorList>
    </citation>
    <scope>NUCLEOTIDE SEQUENCE</scope>
    <source>
        <strain evidence="5">JCM 19831</strain>
    </source>
</reference>
<dbReference type="GO" id="GO:0003700">
    <property type="term" value="F:DNA-binding transcription factor activity"/>
    <property type="evidence" value="ECO:0007669"/>
    <property type="project" value="InterPro"/>
</dbReference>
<dbReference type="AlphaFoldDB" id="A0A917WZU5"/>
<dbReference type="Proteomes" id="UP000642070">
    <property type="component" value="Unassembled WGS sequence"/>
</dbReference>
<dbReference type="CDD" id="cd07377">
    <property type="entry name" value="WHTH_GntR"/>
    <property type="match status" value="1"/>
</dbReference>
<dbReference type="InterPro" id="IPR036388">
    <property type="entry name" value="WH-like_DNA-bd_sf"/>
</dbReference>
<dbReference type="SMART" id="SM00345">
    <property type="entry name" value="HTH_GNTR"/>
    <property type="match status" value="1"/>
</dbReference>
<dbReference type="InterPro" id="IPR050679">
    <property type="entry name" value="Bact_HTH_transcr_reg"/>
</dbReference>
<evidence type="ECO:0000256" key="3">
    <source>
        <dbReference type="ARBA" id="ARBA00023163"/>
    </source>
</evidence>
<sequence>MTGVTPRYRALADTLRERIVSGELTPGQRLPSAAELAWEHDVGRDTALKALGVLRGEGLLFIAHDNSIRVGPARRRPASEPEATPGTLVRLPKEATLIARMPTPREREELGLPEGTPVLVVRIDDVEEVHAADRTAMRYT</sequence>
<accession>A0A917WZU5</accession>
<keyword evidence="1" id="KW-0805">Transcription regulation</keyword>
<dbReference type="Pfam" id="PF00392">
    <property type="entry name" value="GntR"/>
    <property type="match status" value="1"/>
</dbReference>